<reference evidence="2" key="1">
    <citation type="journal article" date="2020" name="Stud. Mycol.">
        <title>101 Dothideomycetes genomes: a test case for predicting lifestyles and emergence of pathogens.</title>
        <authorList>
            <person name="Haridas S."/>
            <person name="Albert R."/>
            <person name="Binder M."/>
            <person name="Bloem J."/>
            <person name="Labutti K."/>
            <person name="Salamov A."/>
            <person name="Andreopoulos B."/>
            <person name="Baker S."/>
            <person name="Barry K."/>
            <person name="Bills G."/>
            <person name="Bluhm B."/>
            <person name="Cannon C."/>
            <person name="Castanera R."/>
            <person name="Culley D."/>
            <person name="Daum C."/>
            <person name="Ezra D."/>
            <person name="Gonzalez J."/>
            <person name="Henrissat B."/>
            <person name="Kuo A."/>
            <person name="Liang C."/>
            <person name="Lipzen A."/>
            <person name="Lutzoni F."/>
            <person name="Magnuson J."/>
            <person name="Mondo S."/>
            <person name="Nolan M."/>
            <person name="Ohm R."/>
            <person name="Pangilinan J."/>
            <person name="Park H.-J."/>
            <person name="Ramirez L."/>
            <person name="Alfaro M."/>
            <person name="Sun H."/>
            <person name="Tritt A."/>
            <person name="Yoshinaga Y."/>
            <person name="Zwiers L.-H."/>
            <person name="Turgeon B."/>
            <person name="Goodwin S."/>
            <person name="Spatafora J."/>
            <person name="Crous P."/>
            <person name="Grigoriev I."/>
        </authorList>
    </citation>
    <scope>NUCLEOTIDE SEQUENCE</scope>
    <source>
        <strain evidence="2">CBS 675.92</strain>
    </source>
</reference>
<feature type="non-terminal residue" evidence="2">
    <location>
        <position position="53"/>
    </location>
</feature>
<evidence type="ECO:0000256" key="1">
    <source>
        <dbReference type="SAM" id="MobiDB-lite"/>
    </source>
</evidence>
<protein>
    <submittedName>
        <fullName evidence="2">Uncharacterized protein</fullName>
    </submittedName>
</protein>
<feature type="non-terminal residue" evidence="2">
    <location>
        <position position="1"/>
    </location>
</feature>
<dbReference type="OrthoDB" id="10509505at2759"/>
<evidence type="ECO:0000313" key="3">
    <source>
        <dbReference type="Proteomes" id="UP000800035"/>
    </source>
</evidence>
<dbReference type="EMBL" id="ML976985">
    <property type="protein sequence ID" value="KAF1959134.1"/>
    <property type="molecule type" value="Genomic_DNA"/>
</dbReference>
<gene>
    <name evidence="2" type="ORF">CC80DRAFT_362087</name>
</gene>
<accession>A0A6A5U397</accession>
<name>A0A6A5U397_9PLEO</name>
<keyword evidence="3" id="KW-1185">Reference proteome</keyword>
<sequence>YTQNLLSPGKNSPPMDITPATIDNGTNNVPKPVSHCTDSACILLVCASLIATT</sequence>
<dbReference type="Proteomes" id="UP000800035">
    <property type="component" value="Unassembled WGS sequence"/>
</dbReference>
<feature type="region of interest" description="Disordered" evidence="1">
    <location>
        <begin position="1"/>
        <end position="24"/>
    </location>
</feature>
<evidence type="ECO:0000313" key="2">
    <source>
        <dbReference type="EMBL" id="KAF1959134.1"/>
    </source>
</evidence>
<proteinExistence type="predicted"/>
<feature type="compositionally biased region" description="Polar residues" evidence="1">
    <location>
        <begin position="1"/>
        <end position="10"/>
    </location>
</feature>
<dbReference type="AlphaFoldDB" id="A0A6A5U397"/>
<organism evidence="2 3">
    <name type="scientific">Byssothecium circinans</name>
    <dbReference type="NCBI Taxonomy" id="147558"/>
    <lineage>
        <taxon>Eukaryota</taxon>
        <taxon>Fungi</taxon>
        <taxon>Dikarya</taxon>
        <taxon>Ascomycota</taxon>
        <taxon>Pezizomycotina</taxon>
        <taxon>Dothideomycetes</taxon>
        <taxon>Pleosporomycetidae</taxon>
        <taxon>Pleosporales</taxon>
        <taxon>Massarineae</taxon>
        <taxon>Massarinaceae</taxon>
        <taxon>Byssothecium</taxon>
    </lineage>
</organism>